<evidence type="ECO:0000256" key="1">
    <source>
        <dbReference type="ARBA" id="ARBA00004651"/>
    </source>
</evidence>
<feature type="transmembrane region" description="Helical" evidence="7">
    <location>
        <begin position="176"/>
        <end position="196"/>
    </location>
</feature>
<evidence type="ECO:0000256" key="7">
    <source>
        <dbReference type="SAM" id="Phobius"/>
    </source>
</evidence>
<proteinExistence type="predicted"/>
<dbReference type="EMBL" id="JAZHPZ010000005">
    <property type="protein sequence ID" value="MEF2966535.1"/>
    <property type="molecule type" value="Genomic_DNA"/>
</dbReference>
<keyword evidence="2" id="KW-0813">Transport</keyword>
<keyword evidence="3" id="KW-1003">Cell membrane</keyword>
<dbReference type="Gene3D" id="1.20.1720.10">
    <property type="entry name" value="Multidrug resistance protein D"/>
    <property type="match status" value="1"/>
</dbReference>
<keyword evidence="5 7" id="KW-1133">Transmembrane helix</keyword>
<feature type="transmembrane region" description="Helical" evidence="7">
    <location>
        <begin position="363"/>
        <end position="384"/>
    </location>
</feature>
<feature type="transmembrane region" description="Helical" evidence="7">
    <location>
        <begin position="147"/>
        <end position="170"/>
    </location>
</feature>
<sequence>MSTPKTRSPDAATSSWHQKLVLACVCACTILVVSLVAAINLAAPMLAASGLHPSSSELLWIVDAYVVVFACLVIPGGAAGDRFGRKGVLIAGLVTFAAGAAISGVSANVAILLLGRAITGVGAALTLPNCVGVLVHATSTERRGRALAIWGATTGIGGLVGNIAGAALLTTGSWRTLFEAIVPVALLCAIWTALAVQRSSRSPRGLDPAGTALLVAATIALLIGIIEGPESGWSSAIDIAAFGASVLLGSAWVVVELRVRHPLLDPRLFRIPLISTVSLGMLIMFFGSFGLFYLNASLLQYGRGYSVLQAGLAIVPMTVPMLLVARYVPDLVRRVGIPATLSAAFLSIGVGLFGLASALHQPYLAYAAWLVLIGIGFALALPCLTAELTAALPAEQAGVAGGLQSATRELGSALGVAIVGTVLTESFTRHLPASLQHDDPIPRTVAEAVTTAPAQQIAIIDSFTTGAESALQVASVVTLIAGVLVVATAFKASR</sequence>
<evidence type="ECO:0000256" key="2">
    <source>
        <dbReference type="ARBA" id="ARBA00022448"/>
    </source>
</evidence>
<feature type="transmembrane region" description="Helical" evidence="7">
    <location>
        <begin position="208"/>
        <end position="226"/>
    </location>
</feature>
<dbReference type="CDD" id="cd17321">
    <property type="entry name" value="MFS_MMR_MDR_like"/>
    <property type="match status" value="1"/>
</dbReference>
<feature type="transmembrane region" description="Helical" evidence="7">
    <location>
        <begin position="88"/>
        <end position="111"/>
    </location>
</feature>
<feature type="transmembrane region" description="Helical" evidence="7">
    <location>
        <begin position="58"/>
        <end position="76"/>
    </location>
</feature>
<comment type="caution">
    <text evidence="9">The sequence shown here is derived from an EMBL/GenBank/DDBJ whole genome shotgun (WGS) entry which is preliminary data.</text>
</comment>
<evidence type="ECO:0000313" key="9">
    <source>
        <dbReference type="EMBL" id="MEF2966535.1"/>
    </source>
</evidence>
<dbReference type="PANTHER" id="PTHR42718:SF46">
    <property type="entry name" value="BLR6921 PROTEIN"/>
    <property type="match status" value="1"/>
</dbReference>
<feature type="domain" description="Major facilitator superfamily (MFS) profile" evidence="8">
    <location>
        <begin position="20"/>
        <end position="493"/>
    </location>
</feature>
<reference evidence="9 10" key="1">
    <citation type="submission" date="2024-02" db="EMBL/GenBank/DDBJ databases">
        <title>A nitrogen-fixing paenibacillus bacterium.</title>
        <authorList>
            <person name="Zhang W.L."/>
            <person name="Chen S.F."/>
        </authorList>
    </citation>
    <scope>NUCLEOTIDE SEQUENCE [LARGE SCALE GENOMIC DNA]</scope>
    <source>
        <strain evidence="9 10">M1</strain>
    </source>
</reference>
<organism evidence="9 10">
    <name type="scientific">Paenibacillus haidiansis</name>
    <dbReference type="NCBI Taxonomy" id="1574488"/>
    <lineage>
        <taxon>Bacteria</taxon>
        <taxon>Bacillati</taxon>
        <taxon>Bacillota</taxon>
        <taxon>Bacilli</taxon>
        <taxon>Bacillales</taxon>
        <taxon>Paenibacillaceae</taxon>
        <taxon>Paenibacillus</taxon>
    </lineage>
</organism>
<dbReference type="Pfam" id="PF07690">
    <property type="entry name" value="MFS_1"/>
    <property type="match status" value="1"/>
</dbReference>
<feature type="transmembrane region" description="Helical" evidence="7">
    <location>
        <begin position="232"/>
        <end position="255"/>
    </location>
</feature>
<keyword evidence="4 7" id="KW-0812">Transmembrane</keyword>
<evidence type="ECO:0000256" key="3">
    <source>
        <dbReference type="ARBA" id="ARBA00022475"/>
    </source>
</evidence>
<evidence type="ECO:0000256" key="4">
    <source>
        <dbReference type="ARBA" id="ARBA00022692"/>
    </source>
</evidence>
<dbReference type="Gene3D" id="1.20.1250.20">
    <property type="entry name" value="MFS general substrate transporter like domains"/>
    <property type="match status" value="1"/>
</dbReference>
<dbReference type="PANTHER" id="PTHR42718">
    <property type="entry name" value="MAJOR FACILITATOR SUPERFAMILY MULTIDRUG TRANSPORTER MFSC"/>
    <property type="match status" value="1"/>
</dbReference>
<protein>
    <submittedName>
        <fullName evidence="9">MFS transporter</fullName>
    </submittedName>
</protein>
<dbReference type="Proteomes" id="UP001306950">
    <property type="component" value="Unassembled WGS sequence"/>
</dbReference>
<comment type="subcellular location">
    <subcellularLocation>
        <location evidence="1">Cell membrane</location>
        <topology evidence="1">Multi-pass membrane protein</topology>
    </subcellularLocation>
</comment>
<keyword evidence="6 7" id="KW-0472">Membrane</keyword>
<feature type="transmembrane region" description="Helical" evidence="7">
    <location>
        <begin position="117"/>
        <end position="135"/>
    </location>
</feature>
<dbReference type="InterPro" id="IPR020846">
    <property type="entry name" value="MFS_dom"/>
</dbReference>
<evidence type="ECO:0000259" key="8">
    <source>
        <dbReference type="PROSITE" id="PS50850"/>
    </source>
</evidence>
<dbReference type="InterPro" id="IPR011701">
    <property type="entry name" value="MFS"/>
</dbReference>
<name>A0ABU7VRY8_9BACL</name>
<dbReference type="PROSITE" id="PS50850">
    <property type="entry name" value="MFS"/>
    <property type="match status" value="1"/>
</dbReference>
<dbReference type="RefSeq" id="WP_331846758.1">
    <property type="nucleotide sequence ID" value="NZ_JAZHPZ010000005.1"/>
</dbReference>
<feature type="transmembrane region" description="Helical" evidence="7">
    <location>
        <begin position="306"/>
        <end position="328"/>
    </location>
</feature>
<evidence type="ECO:0000256" key="5">
    <source>
        <dbReference type="ARBA" id="ARBA00022989"/>
    </source>
</evidence>
<feature type="transmembrane region" description="Helical" evidence="7">
    <location>
        <begin position="267"/>
        <end position="294"/>
    </location>
</feature>
<feature type="transmembrane region" description="Helical" evidence="7">
    <location>
        <begin position="470"/>
        <end position="490"/>
    </location>
</feature>
<dbReference type="InterPro" id="IPR036259">
    <property type="entry name" value="MFS_trans_sf"/>
</dbReference>
<gene>
    <name evidence="9" type="ORF">V3851_11900</name>
</gene>
<feature type="transmembrane region" description="Helical" evidence="7">
    <location>
        <begin position="20"/>
        <end position="46"/>
    </location>
</feature>
<evidence type="ECO:0000313" key="10">
    <source>
        <dbReference type="Proteomes" id="UP001306950"/>
    </source>
</evidence>
<feature type="transmembrane region" description="Helical" evidence="7">
    <location>
        <begin position="335"/>
        <end position="357"/>
    </location>
</feature>
<dbReference type="SUPFAM" id="SSF103473">
    <property type="entry name" value="MFS general substrate transporter"/>
    <property type="match status" value="1"/>
</dbReference>
<keyword evidence="10" id="KW-1185">Reference proteome</keyword>
<accession>A0ABU7VRY8</accession>
<evidence type="ECO:0000256" key="6">
    <source>
        <dbReference type="ARBA" id="ARBA00023136"/>
    </source>
</evidence>